<evidence type="ECO:0000313" key="2">
    <source>
        <dbReference type="Proteomes" id="UP000503349"/>
    </source>
</evidence>
<dbReference type="AlphaFoldDB" id="A0A6G1QIE5"/>
<proteinExistence type="predicted"/>
<reference evidence="2" key="2">
    <citation type="submission" date="2019-02" db="EMBL/GenBank/DDBJ databases">
        <title>Opniocepnalus argus Var Kimnra genome.</title>
        <authorList>
            <person name="Zhou C."/>
            <person name="Xiao S."/>
        </authorList>
    </citation>
    <scope>NUCLEOTIDE SEQUENCE [LARGE SCALE GENOMIC DNA]</scope>
</reference>
<dbReference type="Proteomes" id="UP000503349">
    <property type="component" value="Chromosome 17"/>
</dbReference>
<dbReference type="EMBL" id="CM015728">
    <property type="protein sequence ID" value="KAF3702159.1"/>
    <property type="molecule type" value="Genomic_DNA"/>
</dbReference>
<evidence type="ECO:0000313" key="1">
    <source>
        <dbReference type="EMBL" id="KAF3702159.1"/>
    </source>
</evidence>
<protein>
    <submittedName>
        <fullName evidence="1">Uncharacterized protein</fullName>
    </submittedName>
</protein>
<sequence length="74" mass="7965">MQVNFSNLPLIGGLSKAWVAEAPVQMRPPSESAWLRLRQEDAPRGKSGDAIVLPGPGAPREFQIETKSLGSLIP</sequence>
<accession>A0A6G1QIE5</accession>
<name>A0A6G1QIE5_CHAAH</name>
<keyword evidence="2" id="KW-1185">Reference proteome</keyword>
<gene>
    <name evidence="1" type="ORF">EXN66_Car017847</name>
</gene>
<organism evidence="1 2">
    <name type="scientific">Channa argus</name>
    <name type="common">Northern snakehead</name>
    <name type="synonym">Ophicephalus argus</name>
    <dbReference type="NCBI Taxonomy" id="215402"/>
    <lineage>
        <taxon>Eukaryota</taxon>
        <taxon>Metazoa</taxon>
        <taxon>Chordata</taxon>
        <taxon>Craniata</taxon>
        <taxon>Vertebrata</taxon>
        <taxon>Euteleostomi</taxon>
        <taxon>Actinopterygii</taxon>
        <taxon>Neopterygii</taxon>
        <taxon>Teleostei</taxon>
        <taxon>Neoteleostei</taxon>
        <taxon>Acanthomorphata</taxon>
        <taxon>Anabantaria</taxon>
        <taxon>Anabantiformes</taxon>
        <taxon>Channoidei</taxon>
        <taxon>Channidae</taxon>
        <taxon>Channa</taxon>
    </lineage>
</organism>
<reference evidence="1 2" key="1">
    <citation type="submission" date="2019-02" db="EMBL/GenBank/DDBJ databases">
        <title>Opniocepnalus argus genome.</title>
        <authorList>
            <person name="Zhou C."/>
            <person name="Xiao S."/>
        </authorList>
    </citation>
    <scope>NUCLEOTIDE SEQUENCE [LARGE SCALE GENOMIC DNA]</scope>
    <source>
        <strain evidence="1">OARG1902GOOAL</strain>
        <tissue evidence="1">Muscle</tissue>
    </source>
</reference>